<proteinExistence type="predicted"/>
<accession>A0A8S5SMN1</accession>
<sequence>MMIKIWYYKPWRIIQELILNMCLMPMARMFLKRTKQKKSILLMGLQRLKLKVQWWKFRMIKFFIVYADNKVGAVSSGKCPTVTYAARNKFVDFIKGLREDYPGCELHCVRDEALENKVRDRVKMDKIIALEALKARMR</sequence>
<dbReference type="EMBL" id="BK032632">
    <property type="protein sequence ID" value="DAF52324.1"/>
    <property type="molecule type" value="Genomic_DNA"/>
</dbReference>
<protein>
    <submittedName>
        <fullName evidence="1">Uncharacterized protein</fullName>
    </submittedName>
</protein>
<organism evidence="1">
    <name type="scientific">Siphoviridae sp. ct7Qv4</name>
    <dbReference type="NCBI Taxonomy" id="2827786"/>
    <lineage>
        <taxon>Viruses</taxon>
        <taxon>Duplodnaviria</taxon>
        <taxon>Heunggongvirae</taxon>
        <taxon>Uroviricota</taxon>
        <taxon>Caudoviricetes</taxon>
    </lineage>
</organism>
<evidence type="ECO:0000313" key="1">
    <source>
        <dbReference type="EMBL" id="DAF52324.1"/>
    </source>
</evidence>
<reference evidence="1" key="1">
    <citation type="journal article" date="2021" name="Proc. Natl. Acad. Sci. U.S.A.">
        <title>A Catalog of Tens of Thousands of Viruses from Human Metagenomes Reveals Hidden Associations with Chronic Diseases.</title>
        <authorList>
            <person name="Tisza M.J."/>
            <person name="Buck C.B."/>
        </authorList>
    </citation>
    <scope>NUCLEOTIDE SEQUENCE</scope>
    <source>
        <strain evidence="1">Ct7Qv4</strain>
    </source>
</reference>
<name>A0A8S5SMN1_9CAUD</name>